<dbReference type="PANTHER" id="PTHR35011">
    <property type="entry name" value="2,3-DIKETO-L-GULONATE TRAP TRANSPORTER SMALL PERMEASE PROTEIN YIAM"/>
    <property type="match status" value="1"/>
</dbReference>
<comment type="similarity">
    <text evidence="8">Belongs to the TRAP transporter small permease family.</text>
</comment>
<keyword evidence="6 9" id="KW-1133">Transmembrane helix</keyword>
<evidence type="ECO:0000256" key="8">
    <source>
        <dbReference type="ARBA" id="ARBA00038436"/>
    </source>
</evidence>
<name>A0A810QH13_9FIRM</name>
<feature type="transmembrane region" description="Helical" evidence="9">
    <location>
        <begin position="86"/>
        <end position="108"/>
    </location>
</feature>
<organism evidence="11 12">
    <name type="scientific">Pusillibacter faecalis</name>
    <dbReference type="NCBI Taxonomy" id="2714358"/>
    <lineage>
        <taxon>Bacteria</taxon>
        <taxon>Bacillati</taxon>
        <taxon>Bacillota</taxon>
        <taxon>Clostridia</taxon>
        <taxon>Eubacteriales</taxon>
        <taxon>Oscillospiraceae</taxon>
        <taxon>Pusillibacter</taxon>
    </lineage>
</organism>
<keyword evidence="4" id="KW-0997">Cell inner membrane</keyword>
<evidence type="ECO:0000256" key="9">
    <source>
        <dbReference type="SAM" id="Phobius"/>
    </source>
</evidence>
<dbReference type="Pfam" id="PF04290">
    <property type="entry name" value="DctQ"/>
    <property type="match status" value="1"/>
</dbReference>
<dbReference type="GO" id="GO:0015740">
    <property type="term" value="P:C4-dicarboxylate transport"/>
    <property type="evidence" value="ECO:0007669"/>
    <property type="project" value="TreeGrafter"/>
</dbReference>
<feature type="transmembrane region" description="Helical" evidence="9">
    <location>
        <begin position="14"/>
        <end position="35"/>
    </location>
</feature>
<sequence>MIAVKKFLDNIEKYIIYVVLTVLVTLMFGQVVARYVFGLAWGWMEQLTRLLFVYVTFAGMSYACRKSEHLRVSFLAEFLPGKYSRTILFLIGDILMAVVSAYLCYRIFNMMLLCYQQKQVFSGATFIPVWVMYLAGVLGMGGMAIRTLQFGIIPALRSFSGSTEESYGDKELSAKGTGE</sequence>
<dbReference type="KEGG" id="pfaa:MM59RIKEN_27560"/>
<reference evidence="11" key="1">
    <citation type="submission" date="2020-09" db="EMBL/GenBank/DDBJ databases">
        <title>New species isolated from human feces.</title>
        <authorList>
            <person name="Kitahara M."/>
            <person name="Shigeno Y."/>
            <person name="Shime M."/>
            <person name="Matsumoto Y."/>
            <person name="Nakamura S."/>
            <person name="Motooka D."/>
            <person name="Fukuoka S."/>
            <person name="Nishikawa H."/>
            <person name="Benno Y."/>
        </authorList>
    </citation>
    <scope>NUCLEOTIDE SEQUENCE</scope>
    <source>
        <strain evidence="11">MM59</strain>
    </source>
</reference>
<feature type="transmembrane region" description="Helical" evidence="9">
    <location>
        <begin position="47"/>
        <end position="65"/>
    </location>
</feature>
<evidence type="ECO:0000256" key="2">
    <source>
        <dbReference type="ARBA" id="ARBA00022448"/>
    </source>
</evidence>
<dbReference type="AlphaFoldDB" id="A0A810QH13"/>
<keyword evidence="12" id="KW-1185">Reference proteome</keyword>
<keyword evidence="5 9" id="KW-0812">Transmembrane</keyword>
<dbReference type="InterPro" id="IPR007387">
    <property type="entry name" value="TRAP_DctQ"/>
</dbReference>
<accession>A0A810QH13</accession>
<evidence type="ECO:0000259" key="10">
    <source>
        <dbReference type="Pfam" id="PF04290"/>
    </source>
</evidence>
<evidence type="ECO:0000256" key="6">
    <source>
        <dbReference type="ARBA" id="ARBA00022989"/>
    </source>
</evidence>
<feature type="domain" description="Tripartite ATP-independent periplasmic transporters DctQ component" evidence="10">
    <location>
        <begin position="24"/>
        <end position="149"/>
    </location>
</feature>
<feature type="transmembrane region" description="Helical" evidence="9">
    <location>
        <begin position="120"/>
        <end position="140"/>
    </location>
</feature>
<evidence type="ECO:0000313" key="12">
    <source>
        <dbReference type="Proteomes" id="UP000679848"/>
    </source>
</evidence>
<evidence type="ECO:0000256" key="4">
    <source>
        <dbReference type="ARBA" id="ARBA00022519"/>
    </source>
</evidence>
<dbReference type="GO" id="GO:0005886">
    <property type="term" value="C:plasma membrane"/>
    <property type="evidence" value="ECO:0007669"/>
    <property type="project" value="UniProtKB-SubCell"/>
</dbReference>
<proteinExistence type="inferred from homology"/>
<dbReference type="EMBL" id="AP023420">
    <property type="protein sequence ID" value="BCK85437.1"/>
    <property type="molecule type" value="Genomic_DNA"/>
</dbReference>
<evidence type="ECO:0000256" key="5">
    <source>
        <dbReference type="ARBA" id="ARBA00022692"/>
    </source>
</evidence>
<dbReference type="PANTHER" id="PTHR35011:SF2">
    <property type="entry name" value="2,3-DIKETO-L-GULONATE TRAP TRANSPORTER SMALL PERMEASE PROTEIN YIAM"/>
    <property type="match status" value="1"/>
</dbReference>
<dbReference type="Proteomes" id="UP000679848">
    <property type="component" value="Chromosome"/>
</dbReference>
<keyword evidence="7 9" id="KW-0472">Membrane</keyword>
<evidence type="ECO:0000313" key="11">
    <source>
        <dbReference type="EMBL" id="BCK85437.1"/>
    </source>
</evidence>
<protein>
    <recommendedName>
        <fullName evidence="10">Tripartite ATP-independent periplasmic transporters DctQ component domain-containing protein</fullName>
    </recommendedName>
</protein>
<dbReference type="GO" id="GO:0022857">
    <property type="term" value="F:transmembrane transporter activity"/>
    <property type="evidence" value="ECO:0007669"/>
    <property type="project" value="TreeGrafter"/>
</dbReference>
<evidence type="ECO:0000256" key="7">
    <source>
        <dbReference type="ARBA" id="ARBA00023136"/>
    </source>
</evidence>
<comment type="subcellular location">
    <subcellularLocation>
        <location evidence="1">Cell inner membrane</location>
        <topology evidence="1">Multi-pass membrane protein</topology>
    </subcellularLocation>
</comment>
<dbReference type="InterPro" id="IPR055348">
    <property type="entry name" value="DctQ"/>
</dbReference>
<keyword evidence="3" id="KW-1003">Cell membrane</keyword>
<keyword evidence="2" id="KW-0813">Transport</keyword>
<evidence type="ECO:0000256" key="1">
    <source>
        <dbReference type="ARBA" id="ARBA00004429"/>
    </source>
</evidence>
<gene>
    <name evidence="11" type="ORF">MM59RIKEN_27560</name>
</gene>
<evidence type="ECO:0000256" key="3">
    <source>
        <dbReference type="ARBA" id="ARBA00022475"/>
    </source>
</evidence>